<evidence type="ECO:0000313" key="1">
    <source>
        <dbReference type="EMBL" id="KAJ1128594.1"/>
    </source>
</evidence>
<protein>
    <submittedName>
        <fullName evidence="1">Uncharacterized protein</fullName>
    </submittedName>
</protein>
<dbReference type="EMBL" id="JANPWB010000011">
    <property type="protein sequence ID" value="KAJ1128594.1"/>
    <property type="molecule type" value="Genomic_DNA"/>
</dbReference>
<accession>A0AAV7PL64</accession>
<comment type="caution">
    <text evidence="1">The sequence shown here is derived from an EMBL/GenBank/DDBJ whole genome shotgun (WGS) entry which is preliminary data.</text>
</comment>
<evidence type="ECO:0000313" key="2">
    <source>
        <dbReference type="Proteomes" id="UP001066276"/>
    </source>
</evidence>
<organism evidence="1 2">
    <name type="scientific">Pleurodeles waltl</name>
    <name type="common">Iberian ribbed newt</name>
    <dbReference type="NCBI Taxonomy" id="8319"/>
    <lineage>
        <taxon>Eukaryota</taxon>
        <taxon>Metazoa</taxon>
        <taxon>Chordata</taxon>
        <taxon>Craniata</taxon>
        <taxon>Vertebrata</taxon>
        <taxon>Euteleostomi</taxon>
        <taxon>Amphibia</taxon>
        <taxon>Batrachia</taxon>
        <taxon>Caudata</taxon>
        <taxon>Salamandroidea</taxon>
        <taxon>Salamandridae</taxon>
        <taxon>Pleurodelinae</taxon>
        <taxon>Pleurodeles</taxon>
    </lineage>
</organism>
<reference evidence="1" key="1">
    <citation type="journal article" date="2022" name="bioRxiv">
        <title>Sequencing and chromosome-scale assembly of the giantPleurodeles waltlgenome.</title>
        <authorList>
            <person name="Brown T."/>
            <person name="Elewa A."/>
            <person name="Iarovenko S."/>
            <person name="Subramanian E."/>
            <person name="Araus A.J."/>
            <person name="Petzold A."/>
            <person name="Susuki M."/>
            <person name="Suzuki K.-i.T."/>
            <person name="Hayashi T."/>
            <person name="Toyoda A."/>
            <person name="Oliveira C."/>
            <person name="Osipova E."/>
            <person name="Leigh N.D."/>
            <person name="Simon A."/>
            <person name="Yun M.H."/>
        </authorList>
    </citation>
    <scope>NUCLEOTIDE SEQUENCE</scope>
    <source>
        <strain evidence="1">20211129_DDA</strain>
        <tissue evidence="1">Liver</tissue>
    </source>
</reference>
<dbReference type="AlphaFoldDB" id="A0AAV7PL64"/>
<sequence>MILEQPSTSQGAGFIAENYELQDEGLDYEEDELEEGEMVQYGEEQNDGCKRFGFNGVWSLGVLPEPAEKVVRSDCRDGVIKKTVVAVHLPRGVIYLWLRNSKADQQGKGHEVVLHSDDAISDM</sequence>
<proteinExistence type="predicted"/>
<gene>
    <name evidence="1" type="ORF">NDU88_006971</name>
</gene>
<dbReference type="Proteomes" id="UP001066276">
    <property type="component" value="Chromosome 7"/>
</dbReference>
<keyword evidence="2" id="KW-1185">Reference proteome</keyword>
<name>A0AAV7PL64_PLEWA</name>